<evidence type="ECO:0000313" key="4">
    <source>
        <dbReference type="EMBL" id="MBP2471835.1"/>
    </source>
</evidence>
<gene>
    <name evidence="4" type="ORF">JOF53_000707</name>
</gene>
<evidence type="ECO:0000256" key="1">
    <source>
        <dbReference type="ARBA" id="ARBA00008791"/>
    </source>
</evidence>
<dbReference type="PANTHER" id="PTHR46268">
    <property type="entry name" value="STRESS RESPONSE PROTEIN NHAX"/>
    <property type="match status" value="1"/>
</dbReference>
<comment type="similarity">
    <text evidence="1">Belongs to the universal stress protein A family.</text>
</comment>
<feature type="region of interest" description="Disordered" evidence="2">
    <location>
        <begin position="288"/>
        <end position="309"/>
    </location>
</feature>
<proteinExistence type="inferred from homology"/>
<accession>A0ABS5A806</accession>
<feature type="domain" description="UspA" evidence="3">
    <location>
        <begin position="1"/>
        <end position="139"/>
    </location>
</feature>
<dbReference type="Gene3D" id="3.40.50.620">
    <property type="entry name" value="HUPs"/>
    <property type="match status" value="2"/>
</dbReference>
<feature type="domain" description="UspA" evidence="3">
    <location>
        <begin position="148"/>
        <end position="285"/>
    </location>
</feature>
<reference evidence="4 5" key="1">
    <citation type="submission" date="2021-03" db="EMBL/GenBank/DDBJ databases">
        <title>Sequencing the genomes of 1000 actinobacteria strains.</title>
        <authorList>
            <person name="Klenk H.-P."/>
        </authorList>
    </citation>
    <scope>NUCLEOTIDE SEQUENCE [LARGE SCALE GENOMIC DNA]</scope>
    <source>
        <strain evidence="4 5">DSM 44580</strain>
    </source>
</reference>
<keyword evidence="5" id="KW-1185">Reference proteome</keyword>
<organism evidence="4 5">
    <name type="scientific">Crossiella equi</name>
    <dbReference type="NCBI Taxonomy" id="130796"/>
    <lineage>
        <taxon>Bacteria</taxon>
        <taxon>Bacillati</taxon>
        <taxon>Actinomycetota</taxon>
        <taxon>Actinomycetes</taxon>
        <taxon>Pseudonocardiales</taxon>
        <taxon>Pseudonocardiaceae</taxon>
        <taxon>Crossiella</taxon>
    </lineage>
</organism>
<protein>
    <submittedName>
        <fullName evidence="4">Nucleotide-binding universal stress UspA family protein</fullName>
    </submittedName>
</protein>
<evidence type="ECO:0000259" key="3">
    <source>
        <dbReference type="Pfam" id="PF00582"/>
    </source>
</evidence>
<dbReference type="PANTHER" id="PTHR46268:SF6">
    <property type="entry name" value="UNIVERSAL STRESS PROTEIN UP12"/>
    <property type="match status" value="1"/>
</dbReference>
<dbReference type="PRINTS" id="PR01438">
    <property type="entry name" value="UNVRSLSTRESS"/>
</dbReference>
<dbReference type="InterPro" id="IPR014729">
    <property type="entry name" value="Rossmann-like_a/b/a_fold"/>
</dbReference>
<dbReference type="SUPFAM" id="SSF52402">
    <property type="entry name" value="Adenine nucleotide alpha hydrolases-like"/>
    <property type="match status" value="2"/>
</dbReference>
<evidence type="ECO:0000313" key="5">
    <source>
        <dbReference type="Proteomes" id="UP001519363"/>
    </source>
</evidence>
<comment type="caution">
    <text evidence="4">The sequence shown here is derived from an EMBL/GenBank/DDBJ whole genome shotgun (WGS) entry which is preliminary data.</text>
</comment>
<dbReference type="InterPro" id="IPR006016">
    <property type="entry name" value="UspA"/>
</dbReference>
<evidence type="ECO:0000256" key="2">
    <source>
        <dbReference type="SAM" id="MobiDB-lite"/>
    </source>
</evidence>
<name>A0ABS5A806_9PSEU</name>
<dbReference type="Pfam" id="PF00582">
    <property type="entry name" value="Usp"/>
    <property type="match status" value="2"/>
</dbReference>
<dbReference type="EMBL" id="JAGIOO010000001">
    <property type="protein sequence ID" value="MBP2471835.1"/>
    <property type="molecule type" value="Genomic_DNA"/>
</dbReference>
<dbReference type="Proteomes" id="UP001519363">
    <property type="component" value="Unassembled WGS sequence"/>
</dbReference>
<dbReference type="RefSeq" id="WP_086786249.1">
    <property type="nucleotide sequence ID" value="NZ_JAGIOO010000001.1"/>
</dbReference>
<sequence length="309" mass="33005">MRTILVGVDGSSSATRAVTWAARECHRGSRLVLVHVVDPLVRVWPESSPLFAELRRIVDGHGRAQLAEAELAARSARPGLPVEQRLRHGRTVPVLVDEAVRADLLVVGACGQHAFPDLGLGATTAALIGRVRCPLVTVHGHVPDEGPVVLGVDDSPGSEAAIAFAFEAASRRHAPLTAVLSWTDLALTGLYQGTSHLIPDWAELSVAHRLRLAERLAGWQERYPDVEVTRSVVEERPAKALLRAAEHARLLVVGTRGHSALADVLAGSTSHAVVRHARCPAVVVHPDSDVHSGRYSRPALARADGPETS</sequence>
<dbReference type="InterPro" id="IPR006015">
    <property type="entry name" value="Universal_stress_UspA"/>
</dbReference>